<feature type="domain" description="Carrier" evidence="11">
    <location>
        <begin position="1700"/>
        <end position="1775"/>
    </location>
</feature>
<dbReference type="InterPro" id="IPR020806">
    <property type="entry name" value="PKS_PP-bd"/>
</dbReference>
<dbReference type="PROSITE" id="PS52004">
    <property type="entry name" value="KS3_2"/>
    <property type="match status" value="1"/>
</dbReference>
<keyword evidence="6" id="KW-0045">Antibiotic biosynthesis</keyword>
<dbReference type="Pfam" id="PF08990">
    <property type="entry name" value="Docking"/>
    <property type="match status" value="1"/>
</dbReference>
<dbReference type="InterPro" id="IPR015083">
    <property type="entry name" value="NorB/c/GfsB-D-like_docking"/>
</dbReference>
<feature type="compositionally biased region" description="Low complexity" evidence="10">
    <location>
        <begin position="1951"/>
        <end position="1965"/>
    </location>
</feature>
<evidence type="ECO:0000259" key="12">
    <source>
        <dbReference type="PROSITE" id="PS52004"/>
    </source>
</evidence>
<dbReference type="CDD" id="cd00833">
    <property type="entry name" value="PKS"/>
    <property type="match status" value="1"/>
</dbReference>
<dbReference type="RefSeq" id="WP_387891448.1">
    <property type="nucleotide sequence ID" value="NZ_JBIAWJ010000022.1"/>
</dbReference>
<dbReference type="InterPro" id="IPR016035">
    <property type="entry name" value="Acyl_Trfase/lysoPLipase"/>
</dbReference>
<dbReference type="InterPro" id="IPR055123">
    <property type="entry name" value="SpnB-like_Rossmann"/>
</dbReference>
<dbReference type="SUPFAM" id="SSF52151">
    <property type="entry name" value="FabD/lysophospholipase-like"/>
    <property type="match status" value="1"/>
</dbReference>
<gene>
    <name evidence="14" type="ORF">ACFY1D_31855</name>
</gene>
<dbReference type="SUPFAM" id="SSF47336">
    <property type="entry name" value="ACP-like"/>
    <property type="match status" value="1"/>
</dbReference>
<dbReference type="InterPro" id="IPR014030">
    <property type="entry name" value="Ketoacyl_synth_N"/>
</dbReference>
<dbReference type="PROSITE" id="PS52019">
    <property type="entry name" value="PKS_MFAS_DH"/>
    <property type="match status" value="1"/>
</dbReference>
<dbReference type="Pfam" id="PF02801">
    <property type="entry name" value="Ketoacyl-synt_C"/>
    <property type="match status" value="1"/>
</dbReference>
<dbReference type="InterPro" id="IPR036291">
    <property type="entry name" value="NAD(P)-bd_dom_sf"/>
</dbReference>
<keyword evidence="8" id="KW-0012">Acyltransferase</keyword>
<dbReference type="SUPFAM" id="SSF51735">
    <property type="entry name" value="NAD(P)-binding Rossmann-fold domains"/>
    <property type="match status" value="3"/>
</dbReference>
<dbReference type="Pfam" id="PF00698">
    <property type="entry name" value="Acyl_transf_1"/>
    <property type="match status" value="1"/>
</dbReference>
<evidence type="ECO:0000256" key="5">
    <source>
        <dbReference type="ARBA" id="ARBA00022679"/>
    </source>
</evidence>
<comment type="caution">
    <text evidence="9">Lacks conserved residue(s) required for the propagation of feature annotation.</text>
</comment>
<sequence length="2188" mass="229402">MADEKKLADYLKWVTADLRKARSRIAELESGRLEPVAIVGMACRYPGGVASADDLWRLVSEGRDAISEFPADRGWDLEALYDADPDTPGTSYTREGGFLDGAADFDAAFFGISPREALSMDPQQRVLLETAWETFEQAGIDPTGLKTSGVGVFVGAVDQTYLGLEGPEEFEGYLMTGKLSSVVSGRVSYSLGFEGPAVTVDTACSSSLVALHLAAQSVRSGESALALAGGVTISGTPGGFVDFSRQRGLAADGRCKSFAAAADGTSWSEGVGLLLVERLSDAVRNGHRVLAVLRASAVNQDGASNGLTAPSGPSQERVIRQALAEARLDASDVDAVEAHGTGTRLGDPIEAQALLGTYGAAHPAERPLYLGSLKSNIGHSVAAAGVGGVIKMIQAIRHGVLPRTLHVDRPTPLVDWSDGAVELLTEERPWPHTGRPRRAAVSAFGVSGTNAHVIIEQAPEPAEAPADTTRPANASTATPSSGAAATAPSTAPSTDAAPDVGTAAPPVPLPAIPWTLSARTAVAVRAQAERLAEFVERHPEVPAEDVAHALATTRAGLEHRAVVVGADRAELLAALSAFTPDEVAPVLPRGATSTGKLGFLFTGQGAQRAAMGLELHAAFPAFAAAFDEVCAHLDPLLDRPLREVIASGDRLDETGYAQPALFAVEVALFRLFASWGVRPDLLAGHSIGELAAAHVAGVLTLADAAAVVAARGRLMQALPRGGAMVALQATADEVEPLLAGAGGRVGVAALNGPSSTVVSGDDDAVSAITSTVRSWGRATKRLVVSHAFHSPLMEPMLEEFGRVVRGVTLNAPEIPLVSTVTGRIATEADLRAPDYWIQQVRQPVRFVDAVRTLAERQVTTTLELGPAGVLTAMVDDCVSGAGAVTAVAALRSGPSEPMAAVAALGRLWSAGVPVDWPAFFAPAGPRRRVDLPSYAFQRKRYWLESGPAEASGRSGGAAGHPLVDAAVEIAGRDELVLTARLTARSAPWLAGHTRQAEVVLPVSALLDVVVRAADEVGCTVVDELTVRRPIVLPERSRVRVQLSVGAPDATGTRAFTVHTGADEDHPAWTVAASGTLSPVGREAPFELGAWPPAGAEALDAAEEERAAYPGVSAVWHRDGELFAEVALDEDTDVDGYGLHPALLEAALHGTLLAAGRDGVVTEVRGARLHAVGAGALRVRLTPGAEGGWAVRLADPSGRPVASIASAVARPVDAAEVAVARSRPLDSLFRVDWNPVVPEDRDRAAMAVLETGSGDLGFEDVRRFADVDAALDSPVPFDALLAPFVFAPGGDVAARAQEATRRALALVRSWPSNERSADTPLVVVTRGAVATGRGADRRAGVSDLVAAPVWGLLRSAQSEMPGRIVLVDLDDDPASAQALPSIVASGEPQVAVRGGTVLVPRVARLAPADDVPAPTPWRRDGTVLITGGTGALGALFARHLVREHGVSRLLLVSRSGPAAPGADELADELAELGAKVTITACDLADREALATLLATVPAEHPLTGVVHTAGVNDDGMIAALTPERLAAVLRPKVDAAWNLHELTRGHDLSAFVLFSSVAGLVGGPGQANYAAANTFLDALAEHRAAGGLPATSLAWGLWDAAGGMGGVLSEADLKRIARTGLLPVTEEHGPALLDAALRLGRPALVATPLDVAALRARPAQVPIVLAGLARTPARPSARGDAAGTRSLAQRLDGLPEDRQREVVAEFVRGEVALVLGHRDASAIGADRLFTELGFDSLISVELRNRLSAATGLRLSASVVFDHPTPAALTRHLCAELLTNTPEAAPAAAAVDFAAEVRLDDDVRPADEISRVCVDPREILLTGATGFLGAFLLRDLMRSTRARVHCLVRGTDRADAERRLRANLEWYEVLDEVDPDRISVVVGDLSAPRLGLTEDEFDDLARFVDVVYHAGATVSWLRPYTELRRPNVDGTREVLRLAARHRTVPVHHVSTSGVFPAPAPGAEGVPAKATDPTGPAEELWNGYLQSKWVAEQVIGIARERGLPVSMYRVDVVCGDQRAGACQTKDFVWLSLKGLLQAGAVPDRLAGSFHMVPVDYVSGTITTLATREEAAGGTFHLFNAQDQAFADFVGHLRSYGYELPILDWDSWRERVRADRDNALVPLLDAFEALMAGDGRATYPPLDVSETERALAGTGIECPEIGRELFEKYVGFFERAGYFPKAGAHAVPTADA</sequence>
<evidence type="ECO:0000256" key="10">
    <source>
        <dbReference type="SAM" id="MobiDB-lite"/>
    </source>
</evidence>
<protein>
    <submittedName>
        <fullName evidence="14">Thioester reductase domain-containing protein</fullName>
    </submittedName>
</protein>
<dbReference type="InterPro" id="IPR057326">
    <property type="entry name" value="KR_dom"/>
</dbReference>
<evidence type="ECO:0000313" key="15">
    <source>
        <dbReference type="Proteomes" id="UP001602058"/>
    </source>
</evidence>
<dbReference type="PANTHER" id="PTHR43775:SF51">
    <property type="entry name" value="INACTIVE PHENOLPHTHIOCEROL SYNTHESIS POLYKETIDE SYNTHASE TYPE I PKS1-RELATED"/>
    <property type="match status" value="1"/>
</dbReference>
<dbReference type="Pfam" id="PF21089">
    <property type="entry name" value="PKS_DH_N"/>
    <property type="match status" value="1"/>
</dbReference>
<feature type="region of interest" description="Disordered" evidence="10">
    <location>
        <begin position="1948"/>
        <end position="1970"/>
    </location>
</feature>
<dbReference type="InterPro" id="IPR006162">
    <property type="entry name" value="Ppantetheine_attach_site"/>
</dbReference>
<evidence type="ECO:0000313" key="14">
    <source>
        <dbReference type="EMBL" id="MFF4525992.1"/>
    </source>
</evidence>
<dbReference type="Pfam" id="PF00550">
    <property type="entry name" value="PP-binding"/>
    <property type="match status" value="1"/>
</dbReference>
<dbReference type="InterPro" id="IPR049552">
    <property type="entry name" value="PKS_DH_N"/>
</dbReference>
<evidence type="ECO:0000259" key="13">
    <source>
        <dbReference type="PROSITE" id="PS52019"/>
    </source>
</evidence>
<dbReference type="Pfam" id="PF07993">
    <property type="entry name" value="NAD_binding_4"/>
    <property type="match status" value="1"/>
</dbReference>
<dbReference type="InterPro" id="IPR013120">
    <property type="entry name" value="FAR_NAD-bd"/>
</dbReference>
<dbReference type="NCBIfam" id="TIGR01746">
    <property type="entry name" value="Thioester-redct"/>
    <property type="match status" value="1"/>
</dbReference>
<dbReference type="InterPro" id="IPR013968">
    <property type="entry name" value="PKS_KR"/>
</dbReference>
<dbReference type="InterPro" id="IPR018201">
    <property type="entry name" value="Ketoacyl_synth_AS"/>
</dbReference>
<dbReference type="InterPro" id="IPR010080">
    <property type="entry name" value="Thioester_reductase-like_dom"/>
</dbReference>
<dbReference type="Gene3D" id="3.40.47.10">
    <property type="match status" value="1"/>
</dbReference>
<proteinExistence type="predicted"/>
<dbReference type="InterPro" id="IPR016039">
    <property type="entry name" value="Thiolase-like"/>
</dbReference>
<dbReference type="InterPro" id="IPR020807">
    <property type="entry name" value="PKS_DH"/>
</dbReference>
<dbReference type="Gene3D" id="3.30.70.3290">
    <property type="match status" value="1"/>
</dbReference>
<dbReference type="PROSITE" id="PS50075">
    <property type="entry name" value="CARRIER"/>
    <property type="match status" value="1"/>
</dbReference>
<dbReference type="InterPro" id="IPR001227">
    <property type="entry name" value="Ac_transferase_dom_sf"/>
</dbReference>
<dbReference type="InterPro" id="IPR042104">
    <property type="entry name" value="PKS_dehydratase_sf"/>
</dbReference>
<evidence type="ECO:0000256" key="2">
    <source>
        <dbReference type="ARBA" id="ARBA00004792"/>
    </source>
</evidence>
<evidence type="ECO:0000256" key="8">
    <source>
        <dbReference type="ARBA" id="ARBA00023315"/>
    </source>
</evidence>
<evidence type="ECO:0000256" key="1">
    <source>
        <dbReference type="ARBA" id="ARBA00001957"/>
    </source>
</evidence>
<reference evidence="14 15" key="1">
    <citation type="submission" date="2024-10" db="EMBL/GenBank/DDBJ databases">
        <title>The Natural Products Discovery Center: Release of the First 8490 Sequenced Strains for Exploring Actinobacteria Biosynthetic Diversity.</title>
        <authorList>
            <person name="Kalkreuter E."/>
            <person name="Kautsar S.A."/>
            <person name="Yang D."/>
            <person name="Bader C.D."/>
            <person name="Teijaro C.N."/>
            <person name="Fluegel L."/>
            <person name="Davis C.M."/>
            <person name="Simpson J.R."/>
            <person name="Lauterbach L."/>
            <person name="Steele A.D."/>
            <person name="Gui C."/>
            <person name="Meng S."/>
            <person name="Li G."/>
            <person name="Viehrig K."/>
            <person name="Ye F."/>
            <person name="Su P."/>
            <person name="Kiefer A.F."/>
            <person name="Nichols A."/>
            <person name="Cepeda A.J."/>
            <person name="Yan W."/>
            <person name="Fan B."/>
            <person name="Jiang Y."/>
            <person name="Adhikari A."/>
            <person name="Zheng C.-J."/>
            <person name="Schuster L."/>
            <person name="Cowan T.M."/>
            <person name="Smanski M.J."/>
            <person name="Chevrette M.G."/>
            <person name="De Carvalho L.P.S."/>
            <person name="Shen B."/>
        </authorList>
    </citation>
    <scope>NUCLEOTIDE SEQUENCE [LARGE SCALE GENOMIC DNA]</scope>
    <source>
        <strain evidence="14 15">NPDC001390</strain>
    </source>
</reference>
<dbReference type="CDD" id="cd05235">
    <property type="entry name" value="SDR_e1"/>
    <property type="match status" value="1"/>
</dbReference>
<feature type="compositionally biased region" description="Low complexity" evidence="10">
    <location>
        <begin position="461"/>
        <end position="498"/>
    </location>
</feature>
<evidence type="ECO:0000259" key="11">
    <source>
        <dbReference type="PROSITE" id="PS50075"/>
    </source>
</evidence>
<dbReference type="InterPro" id="IPR009081">
    <property type="entry name" value="PP-bd_ACP"/>
</dbReference>
<dbReference type="PROSITE" id="PS00012">
    <property type="entry name" value="PHOSPHOPANTETHEINE"/>
    <property type="match status" value="1"/>
</dbReference>
<dbReference type="SUPFAM" id="SSF53901">
    <property type="entry name" value="Thiolase-like"/>
    <property type="match status" value="1"/>
</dbReference>
<feature type="region of interest" description="C-terminal hotdog fold" evidence="9">
    <location>
        <begin position="1087"/>
        <end position="1217"/>
    </location>
</feature>
<dbReference type="EMBL" id="JBIAWJ010000022">
    <property type="protein sequence ID" value="MFF4525992.1"/>
    <property type="molecule type" value="Genomic_DNA"/>
</dbReference>
<dbReference type="InterPro" id="IPR014031">
    <property type="entry name" value="Ketoacyl_synth_C"/>
</dbReference>
<comment type="caution">
    <text evidence="14">The sequence shown here is derived from an EMBL/GenBank/DDBJ whole genome shotgun (WGS) entry which is preliminary data.</text>
</comment>
<dbReference type="Pfam" id="PF22953">
    <property type="entry name" value="SpnB_Rossmann"/>
    <property type="match status" value="1"/>
</dbReference>
<comment type="cofactor">
    <cofactor evidence="1">
        <name>pantetheine 4'-phosphate</name>
        <dbReference type="ChEBI" id="CHEBI:47942"/>
    </cofactor>
</comment>
<organism evidence="14 15">
    <name type="scientific">Streptomyces bluensis</name>
    <dbReference type="NCBI Taxonomy" id="33897"/>
    <lineage>
        <taxon>Bacteria</taxon>
        <taxon>Bacillati</taxon>
        <taxon>Actinomycetota</taxon>
        <taxon>Actinomycetes</taxon>
        <taxon>Kitasatosporales</taxon>
        <taxon>Streptomycetaceae</taxon>
        <taxon>Streptomyces</taxon>
    </lineage>
</organism>
<dbReference type="Pfam" id="PF22621">
    <property type="entry name" value="CurL-like_PKS_C"/>
    <property type="match status" value="1"/>
</dbReference>
<keyword evidence="4" id="KW-0597">Phosphoprotein</keyword>
<dbReference type="SUPFAM" id="SSF55048">
    <property type="entry name" value="Probable ACP-binding domain of malonyl-CoA ACP transacylase"/>
    <property type="match status" value="1"/>
</dbReference>
<dbReference type="SMART" id="SM00826">
    <property type="entry name" value="PKS_DH"/>
    <property type="match status" value="1"/>
</dbReference>
<dbReference type="Gene3D" id="3.40.50.720">
    <property type="entry name" value="NAD(P)-binding Rossmann-like Domain"/>
    <property type="match status" value="2"/>
</dbReference>
<feature type="domain" description="PKS/mFAS DH" evidence="13">
    <location>
        <begin position="960"/>
        <end position="1217"/>
    </location>
</feature>
<dbReference type="Proteomes" id="UP001602058">
    <property type="component" value="Unassembled WGS sequence"/>
</dbReference>
<dbReference type="InterPro" id="IPR050091">
    <property type="entry name" value="PKS_NRPS_Biosynth_Enz"/>
</dbReference>
<dbReference type="Gene3D" id="1.10.1200.10">
    <property type="entry name" value="ACP-like"/>
    <property type="match status" value="1"/>
</dbReference>
<dbReference type="InterPro" id="IPR049900">
    <property type="entry name" value="PKS_mFAS_DH"/>
</dbReference>
<evidence type="ECO:0000256" key="3">
    <source>
        <dbReference type="ARBA" id="ARBA00022450"/>
    </source>
</evidence>
<dbReference type="InterPro" id="IPR014043">
    <property type="entry name" value="Acyl_transferase_dom"/>
</dbReference>
<keyword evidence="15" id="KW-1185">Reference proteome</keyword>
<dbReference type="Gene3D" id="3.10.129.110">
    <property type="entry name" value="Polyketide synthase dehydratase"/>
    <property type="match status" value="1"/>
</dbReference>
<evidence type="ECO:0000256" key="9">
    <source>
        <dbReference type="PROSITE-ProRule" id="PRU01363"/>
    </source>
</evidence>
<keyword evidence="7" id="KW-0511">Multifunctional enzyme</keyword>
<keyword evidence="3" id="KW-0596">Phosphopantetheine</keyword>
<dbReference type="PANTHER" id="PTHR43775">
    <property type="entry name" value="FATTY ACID SYNTHASE"/>
    <property type="match status" value="1"/>
</dbReference>
<dbReference type="SMART" id="SM00822">
    <property type="entry name" value="PKS_KR"/>
    <property type="match status" value="1"/>
</dbReference>
<evidence type="ECO:0000256" key="6">
    <source>
        <dbReference type="ARBA" id="ARBA00023194"/>
    </source>
</evidence>
<dbReference type="Pfam" id="PF08659">
    <property type="entry name" value="KR"/>
    <property type="match status" value="1"/>
</dbReference>
<dbReference type="InterPro" id="IPR020841">
    <property type="entry name" value="PKS_Beta-ketoAc_synthase_dom"/>
</dbReference>
<accession>A0ABW6US47</accession>
<dbReference type="InterPro" id="IPR036736">
    <property type="entry name" value="ACP-like_sf"/>
</dbReference>
<dbReference type="Pfam" id="PF00109">
    <property type="entry name" value="ketoacyl-synt"/>
    <property type="match status" value="1"/>
</dbReference>
<evidence type="ECO:0000256" key="4">
    <source>
        <dbReference type="ARBA" id="ARBA00022553"/>
    </source>
</evidence>
<dbReference type="SMART" id="SM00825">
    <property type="entry name" value="PKS_KS"/>
    <property type="match status" value="1"/>
</dbReference>
<dbReference type="PROSITE" id="PS00606">
    <property type="entry name" value="KS3_1"/>
    <property type="match status" value="1"/>
</dbReference>
<feature type="region of interest" description="Disordered" evidence="10">
    <location>
        <begin position="461"/>
        <end position="504"/>
    </location>
</feature>
<name>A0ABW6US47_9ACTN</name>
<evidence type="ECO:0000256" key="7">
    <source>
        <dbReference type="ARBA" id="ARBA00023268"/>
    </source>
</evidence>
<dbReference type="SMART" id="SM00827">
    <property type="entry name" value="PKS_AT"/>
    <property type="match status" value="1"/>
</dbReference>
<dbReference type="InterPro" id="IPR016036">
    <property type="entry name" value="Malonyl_transacylase_ACP-bd"/>
</dbReference>
<dbReference type="CDD" id="cd08956">
    <property type="entry name" value="KR_3_FAS_SDR_x"/>
    <property type="match status" value="1"/>
</dbReference>
<comment type="pathway">
    <text evidence="2">Antibiotic biosynthesis.</text>
</comment>
<dbReference type="Gene3D" id="3.40.366.10">
    <property type="entry name" value="Malonyl-Coenzyme A Acyl Carrier Protein, domain 2"/>
    <property type="match status" value="1"/>
</dbReference>
<feature type="domain" description="Ketosynthase family 3 (KS3)" evidence="12">
    <location>
        <begin position="33"/>
        <end position="457"/>
    </location>
</feature>
<keyword evidence="5" id="KW-0808">Transferase</keyword>
<dbReference type="SMART" id="SM01294">
    <property type="entry name" value="PKS_PP_betabranch"/>
    <property type="match status" value="1"/>
</dbReference>
<dbReference type="SMART" id="SM00823">
    <property type="entry name" value="PKS_PP"/>
    <property type="match status" value="1"/>
</dbReference>
<feature type="region of interest" description="N-terminal hotdog fold" evidence="9">
    <location>
        <begin position="960"/>
        <end position="1077"/>
    </location>
</feature>